<accession>A0A9N9AIK0</accession>
<dbReference type="EMBL" id="CAJVPS010001270">
    <property type="protein sequence ID" value="CAG8531833.1"/>
    <property type="molecule type" value="Genomic_DNA"/>
</dbReference>
<feature type="region of interest" description="Disordered" evidence="1">
    <location>
        <begin position="1"/>
        <end position="42"/>
    </location>
</feature>
<protein>
    <submittedName>
        <fullName evidence="2">13839_t:CDS:1</fullName>
    </submittedName>
</protein>
<reference evidence="2" key="1">
    <citation type="submission" date="2021-06" db="EMBL/GenBank/DDBJ databases">
        <authorList>
            <person name="Kallberg Y."/>
            <person name="Tangrot J."/>
            <person name="Rosling A."/>
        </authorList>
    </citation>
    <scope>NUCLEOTIDE SEQUENCE</scope>
    <source>
        <strain evidence="2">FL130A</strain>
    </source>
</reference>
<name>A0A9N9AIK0_9GLOM</name>
<organism evidence="2 3">
    <name type="scientific">Ambispora leptoticha</name>
    <dbReference type="NCBI Taxonomy" id="144679"/>
    <lineage>
        <taxon>Eukaryota</taxon>
        <taxon>Fungi</taxon>
        <taxon>Fungi incertae sedis</taxon>
        <taxon>Mucoromycota</taxon>
        <taxon>Glomeromycotina</taxon>
        <taxon>Glomeromycetes</taxon>
        <taxon>Archaeosporales</taxon>
        <taxon>Ambisporaceae</taxon>
        <taxon>Ambispora</taxon>
    </lineage>
</organism>
<evidence type="ECO:0000313" key="2">
    <source>
        <dbReference type="EMBL" id="CAG8531833.1"/>
    </source>
</evidence>
<keyword evidence="3" id="KW-1185">Reference proteome</keyword>
<gene>
    <name evidence="2" type="ORF">ALEPTO_LOCUS4975</name>
</gene>
<evidence type="ECO:0000313" key="3">
    <source>
        <dbReference type="Proteomes" id="UP000789508"/>
    </source>
</evidence>
<comment type="caution">
    <text evidence="2">The sequence shown here is derived from an EMBL/GenBank/DDBJ whole genome shotgun (WGS) entry which is preliminary data.</text>
</comment>
<dbReference type="AlphaFoldDB" id="A0A9N9AIK0"/>
<evidence type="ECO:0000256" key="1">
    <source>
        <dbReference type="SAM" id="MobiDB-lite"/>
    </source>
</evidence>
<feature type="non-terminal residue" evidence="2">
    <location>
        <position position="1"/>
    </location>
</feature>
<sequence>SYSRKYNGQRSVASSNGDENAGSINHNFSIGNNNGTHDSILSNDSITEVLKAGIIKV</sequence>
<proteinExistence type="predicted"/>
<dbReference type="Proteomes" id="UP000789508">
    <property type="component" value="Unassembled WGS sequence"/>
</dbReference>